<dbReference type="InterPro" id="IPR017981">
    <property type="entry name" value="GPCR_2-like_7TM"/>
</dbReference>
<comment type="subcellular location">
    <subcellularLocation>
        <location evidence="1">Membrane</location>
        <topology evidence="1">Multi-pass membrane protein</topology>
    </subcellularLocation>
</comment>
<dbReference type="InterPro" id="IPR015526">
    <property type="entry name" value="Frizzled/SFRP"/>
</dbReference>
<dbReference type="Gene3D" id="1.20.1070.10">
    <property type="entry name" value="Rhodopsin 7-helix transmembrane proteins"/>
    <property type="match status" value="1"/>
</dbReference>
<dbReference type="GO" id="GO:0060070">
    <property type="term" value="P:canonical Wnt signaling pathway"/>
    <property type="evidence" value="ECO:0007669"/>
    <property type="project" value="TreeGrafter"/>
</dbReference>
<dbReference type="InterPro" id="IPR036790">
    <property type="entry name" value="Frizzled_dom_sf"/>
</dbReference>
<proteinExistence type="evidence at transcript level"/>
<accession>A0A0B5CV37</accession>
<dbReference type="EMBL" id="KM365038">
    <property type="protein sequence ID" value="AJE25513.1"/>
    <property type="molecule type" value="mRNA"/>
</dbReference>
<feature type="disulfide bond" evidence="9">
    <location>
        <begin position="39"/>
        <end position="85"/>
    </location>
</feature>
<feature type="signal peptide" evidence="11">
    <location>
        <begin position="1"/>
        <end position="15"/>
    </location>
</feature>
<keyword evidence="3" id="KW-0217">Developmental protein</keyword>
<keyword evidence="8" id="KW-0675">Receptor</keyword>
<keyword evidence="7 9" id="KW-1015">Disulfide bond</keyword>
<evidence type="ECO:0000256" key="2">
    <source>
        <dbReference type="ARBA" id="ARBA00008077"/>
    </source>
</evidence>
<feature type="transmembrane region" description="Helical" evidence="10">
    <location>
        <begin position="377"/>
        <end position="397"/>
    </location>
</feature>
<dbReference type="PROSITE" id="PS50038">
    <property type="entry name" value="FZ"/>
    <property type="match status" value="1"/>
</dbReference>
<dbReference type="GO" id="GO:0005886">
    <property type="term" value="C:plasma membrane"/>
    <property type="evidence" value="ECO:0007669"/>
    <property type="project" value="TreeGrafter"/>
</dbReference>
<keyword evidence="11" id="KW-0732">Signal</keyword>
<evidence type="ECO:0000256" key="9">
    <source>
        <dbReference type="PROSITE-ProRule" id="PRU00090"/>
    </source>
</evidence>
<comment type="similarity">
    <text evidence="2">Belongs to the G-protein coupled receptor Fz/Smo family.</text>
</comment>
<feature type="chain" id="PRO_5013130801" evidence="11">
    <location>
        <begin position="16"/>
        <end position="568"/>
    </location>
</feature>
<keyword evidence="5 10" id="KW-1133">Transmembrane helix</keyword>
<feature type="transmembrane region" description="Helical" evidence="10">
    <location>
        <begin position="512"/>
        <end position="534"/>
    </location>
</feature>
<dbReference type="SMART" id="SM00063">
    <property type="entry name" value="FRI"/>
    <property type="match status" value="1"/>
</dbReference>
<dbReference type="SUPFAM" id="SSF63501">
    <property type="entry name" value="Frizzled cysteine-rich domain"/>
    <property type="match status" value="1"/>
</dbReference>
<reference evidence="14" key="1">
    <citation type="journal article" date="2015" name="Evol. Dev.">
        <title>Insights into Frizzled evolution and new perspectives.</title>
        <authorList>
            <person name="Schenkelaars Q."/>
            <person name="Fierro-Constain L."/>
            <person name="Renard E."/>
            <person name="Hill A.L."/>
            <person name="Borchiellini C."/>
        </authorList>
    </citation>
    <scope>NUCLEOTIDE SEQUENCE</scope>
</reference>
<dbReference type="Pfam" id="PF01392">
    <property type="entry name" value="Fz"/>
    <property type="match status" value="1"/>
</dbReference>
<dbReference type="Gene3D" id="1.10.2000.10">
    <property type="entry name" value="Frizzled cysteine-rich domain"/>
    <property type="match status" value="1"/>
</dbReference>
<dbReference type="PANTHER" id="PTHR11309">
    <property type="entry name" value="FRIZZLED"/>
    <property type="match status" value="1"/>
</dbReference>
<dbReference type="PROSITE" id="PS50261">
    <property type="entry name" value="G_PROTEIN_RECEP_F2_4"/>
    <property type="match status" value="1"/>
</dbReference>
<feature type="transmembrane region" description="Helical" evidence="10">
    <location>
        <begin position="234"/>
        <end position="256"/>
    </location>
</feature>
<evidence type="ECO:0000256" key="4">
    <source>
        <dbReference type="ARBA" id="ARBA00022692"/>
    </source>
</evidence>
<dbReference type="GO" id="GO:0017147">
    <property type="term" value="F:Wnt-protein binding"/>
    <property type="evidence" value="ECO:0007669"/>
    <property type="project" value="TreeGrafter"/>
</dbReference>
<name>A0A0B5CV37_EPHMU</name>
<dbReference type="GO" id="GO:0035567">
    <property type="term" value="P:non-canonical Wnt signaling pathway"/>
    <property type="evidence" value="ECO:0007669"/>
    <property type="project" value="TreeGrafter"/>
</dbReference>
<keyword evidence="4 10" id="KW-0812">Transmembrane</keyword>
<keyword evidence="6 10" id="KW-0472">Membrane</keyword>
<dbReference type="PRINTS" id="PR00489">
    <property type="entry name" value="FRIZZLED"/>
</dbReference>
<evidence type="ECO:0000256" key="6">
    <source>
        <dbReference type="ARBA" id="ARBA00023136"/>
    </source>
</evidence>
<dbReference type="InterPro" id="IPR020067">
    <property type="entry name" value="Frizzled_dom"/>
</dbReference>
<organism evidence="14">
    <name type="scientific">Ephydatia muelleri</name>
    <name type="common">Mueller's freshwater sponge</name>
    <name type="synonym">Spongilla muelleri</name>
    <dbReference type="NCBI Taxonomy" id="6052"/>
    <lineage>
        <taxon>Eukaryota</taxon>
        <taxon>Metazoa</taxon>
        <taxon>Porifera</taxon>
        <taxon>Demospongiae</taxon>
        <taxon>Heteroscleromorpha</taxon>
        <taxon>Spongillida</taxon>
        <taxon>Spongillidae</taxon>
        <taxon>Ephydatia</taxon>
    </lineage>
</organism>
<evidence type="ECO:0000256" key="7">
    <source>
        <dbReference type="ARBA" id="ARBA00023157"/>
    </source>
</evidence>
<dbReference type="GO" id="GO:0042813">
    <property type="term" value="F:Wnt receptor activity"/>
    <property type="evidence" value="ECO:0007669"/>
    <property type="project" value="TreeGrafter"/>
</dbReference>
<evidence type="ECO:0000259" key="13">
    <source>
        <dbReference type="PROSITE" id="PS50261"/>
    </source>
</evidence>
<evidence type="ECO:0000256" key="3">
    <source>
        <dbReference type="ARBA" id="ARBA00022473"/>
    </source>
</evidence>
<feature type="transmembrane region" description="Helical" evidence="10">
    <location>
        <begin position="346"/>
        <end position="365"/>
    </location>
</feature>
<evidence type="ECO:0000256" key="5">
    <source>
        <dbReference type="ARBA" id="ARBA00022989"/>
    </source>
</evidence>
<feature type="domain" description="FZ" evidence="12">
    <location>
        <begin position="25"/>
        <end position="143"/>
    </location>
</feature>
<evidence type="ECO:0000256" key="8">
    <source>
        <dbReference type="ARBA" id="ARBA00023170"/>
    </source>
</evidence>
<evidence type="ECO:0000313" key="14">
    <source>
        <dbReference type="EMBL" id="AJE25513.1"/>
    </source>
</evidence>
<dbReference type="InterPro" id="IPR000539">
    <property type="entry name" value="Frizzled/Smoothened_7TM"/>
</dbReference>
<feature type="transmembrane region" description="Helical" evidence="10">
    <location>
        <begin position="268"/>
        <end position="285"/>
    </location>
</feature>
<feature type="disulfide bond" evidence="9">
    <location>
        <begin position="106"/>
        <end position="130"/>
    </location>
</feature>
<evidence type="ECO:0000259" key="12">
    <source>
        <dbReference type="PROSITE" id="PS50038"/>
    </source>
</evidence>
<feature type="domain" description="G-protein coupled receptors family 2 profile 2" evidence="13">
    <location>
        <begin position="232"/>
        <end position="525"/>
    </location>
</feature>
<dbReference type="Pfam" id="PF01534">
    <property type="entry name" value="Frizzled"/>
    <property type="match status" value="1"/>
</dbReference>
<dbReference type="AlphaFoldDB" id="A0A0B5CV37"/>
<evidence type="ECO:0000256" key="11">
    <source>
        <dbReference type="SAM" id="SignalP"/>
    </source>
</evidence>
<feature type="transmembrane region" description="Helical" evidence="10">
    <location>
        <begin position="469"/>
        <end position="492"/>
    </location>
</feature>
<dbReference type="SMART" id="SM01330">
    <property type="entry name" value="Frizzled"/>
    <property type="match status" value="1"/>
</dbReference>
<evidence type="ECO:0000256" key="1">
    <source>
        <dbReference type="ARBA" id="ARBA00004141"/>
    </source>
</evidence>
<protein>
    <submittedName>
        <fullName evidence="14">Frizzled A</fullName>
    </submittedName>
</protein>
<evidence type="ECO:0000256" key="10">
    <source>
        <dbReference type="SAM" id="Phobius"/>
    </source>
</evidence>
<feature type="transmembrane region" description="Helical" evidence="10">
    <location>
        <begin position="417"/>
        <end position="448"/>
    </location>
</feature>
<comment type="caution">
    <text evidence="9">Lacks conserved residue(s) required for the propagation of feature annotation.</text>
</comment>
<sequence>MRFVFLSLLCSFAVAQILPVDPNTTPDVSCELMTNLSFCYGVGYNKSSFPNFRMQTTQVDANTELKQFVILVNSGCSNAIVHYLCSVYAPYCEPKYLKIPPCANLCVYVRDSCAPKLQQFGVAWPPQLACENWPAYGSVCFGPSTSGLANITIPRNPLFNLPNTTSEPVTATGVRPTSSPSAVNASNVCPSDMTIQKKNQYSEYTFGGVSGCAVPCSGNSYYFSAAGTDSSAPAFVLVFAITCLLFTFFTVATYLIDRRRFHYPERPIIFLSGCYLFISIAYIVGAVSKLTHGSFACDSADAFKSGATVGPNNEAAVFQRQPSTSADVYKQASCIILFLLVYYPHMAAAVWWVMLTLTWFLAAFLKWGEEAVERFWVLYHIVAWSVPAIQVVIVLALRLVDGDQLAGLCYVGNQNVVALATLVFLPLLVYLVVGVVFWIIGFVALINIREHLSRDPPKARKLCRLVMRIGVYAACYTLPNAVLLLLLVYEIVQRRKWESAVIQKQDAPLPNFPAFLLKYLMIFTVGIGSTSWIMTQKTFAAWHKFFASCVCRRKVENDYEPSKSQTAV</sequence>